<feature type="transmembrane region" description="Helical" evidence="12">
    <location>
        <begin position="184"/>
        <end position="202"/>
    </location>
</feature>
<dbReference type="AlphaFoldDB" id="A0A2N8ZL70"/>
<keyword evidence="8" id="KW-0350">Heme biosynthesis</keyword>
<feature type="transmembrane region" description="Helical" evidence="12">
    <location>
        <begin position="260"/>
        <end position="278"/>
    </location>
</feature>
<feature type="transmembrane region" description="Helical" evidence="12">
    <location>
        <begin position="7"/>
        <end position="27"/>
    </location>
</feature>
<evidence type="ECO:0000256" key="11">
    <source>
        <dbReference type="ARBA" id="ARBA00023444"/>
    </source>
</evidence>
<dbReference type="RefSeq" id="WP_231897930.1">
    <property type="nucleotide sequence ID" value="NZ_LT960612.1"/>
</dbReference>
<dbReference type="InterPro" id="IPR050450">
    <property type="entry name" value="COX15/CtaA_HemeA_synthase"/>
</dbReference>
<keyword evidence="2" id="KW-1003">Cell membrane</keyword>
<keyword evidence="7" id="KW-0408">Iron</keyword>
<evidence type="ECO:0000256" key="10">
    <source>
        <dbReference type="ARBA" id="ARBA00023157"/>
    </source>
</evidence>
<reference evidence="13 14" key="1">
    <citation type="submission" date="2017-10" db="EMBL/GenBank/DDBJ databases">
        <authorList>
            <person name="Banno H."/>
            <person name="Chua N.-H."/>
        </authorList>
    </citation>
    <scope>NUCLEOTIDE SEQUENCE [LARGE SCALE GENOMIC DNA]</scope>
    <source>
        <strain evidence="13">Vibrio tapetis CECT4600</strain>
    </source>
</reference>
<evidence type="ECO:0000256" key="2">
    <source>
        <dbReference type="ARBA" id="ARBA00022475"/>
    </source>
</evidence>
<feature type="transmembrane region" description="Helical" evidence="12">
    <location>
        <begin position="78"/>
        <end position="97"/>
    </location>
</feature>
<evidence type="ECO:0000256" key="1">
    <source>
        <dbReference type="ARBA" id="ARBA00004141"/>
    </source>
</evidence>
<evidence type="ECO:0000313" key="14">
    <source>
        <dbReference type="Proteomes" id="UP000235828"/>
    </source>
</evidence>
<dbReference type="Pfam" id="PF02628">
    <property type="entry name" value="COX15-CtaA"/>
    <property type="match status" value="1"/>
</dbReference>
<keyword evidence="6" id="KW-0560">Oxidoreductase</keyword>
<proteinExistence type="predicted"/>
<feature type="transmembrane region" description="Helical" evidence="12">
    <location>
        <begin position="316"/>
        <end position="336"/>
    </location>
</feature>
<dbReference type="GO" id="GO:0006784">
    <property type="term" value="P:heme A biosynthetic process"/>
    <property type="evidence" value="ECO:0007669"/>
    <property type="project" value="InterPro"/>
</dbReference>
<comment type="subcellular location">
    <subcellularLocation>
        <location evidence="1">Membrane</location>
        <topology evidence="1">Multi-pass membrane protein</topology>
    </subcellularLocation>
</comment>
<name>A0A2N8ZL70_9VIBR</name>
<dbReference type="Proteomes" id="UP000235828">
    <property type="component" value="Chromosome B"/>
</dbReference>
<sequence>MKSLLSLNLLIKLCVLLTMVVIVLGAYTRLSDAGLGCPDWPGCYGHLLVPEQASELSAAKALYPELTVEPHKAWLEMIHRYCAASLGFIICVIAMWSAKEKGQLQILPSALVLLVIAQGALGMWTVTLKLLPVVVMLHLIGGFTLLSLLYLLHCQQVRTLRVNTNESQHLENRDENRGVFPRKLAILSIVVLLGQILLGGWTSSNYAALMCTSLPICQGDWLSQLNFTQAFDLLQSGHDNYEFGVLDYSARMTIHVSHRFGAILTTAVLLGLISQLWSHPLASLRGPGRVLLLLLIGQIALGISNVLYQLPLSVAVAHNLGAALLLLCLVRINYVLSIQTVKIKHSQPMMSTGGES</sequence>
<dbReference type="EMBL" id="LT960612">
    <property type="protein sequence ID" value="SON52653.1"/>
    <property type="molecule type" value="Genomic_DNA"/>
</dbReference>
<keyword evidence="3 12" id="KW-0812">Transmembrane</keyword>
<comment type="pathway">
    <text evidence="11">Porphyrin-containing compound metabolism.</text>
</comment>
<dbReference type="PANTHER" id="PTHR35457">
    <property type="entry name" value="HEME A SYNTHASE"/>
    <property type="match status" value="1"/>
</dbReference>
<feature type="transmembrane region" description="Helical" evidence="12">
    <location>
        <begin position="290"/>
        <end position="310"/>
    </location>
</feature>
<keyword evidence="10" id="KW-1015">Disulfide bond</keyword>
<gene>
    <name evidence="13" type="ORF">VTAP4600_B1042</name>
</gene>
<keyword evidence="9 12" id="KW-0472">Membrane</keyword>
<evidence type="ECO:0000256" key="4">
    <source>
        <dbReference type="ARBA" id="ARBA00022723"/>
    </source>
</evidence>
<feature type="transmembrane region" description="Helical" evidence="12">
    <location>
        <begin position="104"/>
        <end position="124"/>
    </location>
</feature>
<dbReference type="InterPro" id="IPR003780">
    <property type="entry name" value="COX15/CtaA_fam"/>
</dbReference>
<accession>A0A2N8ZL70</accession>
<keyword evidence="5 12" id="KW-1133">Transmembrane helix</keyword>
<keyword evidence="14" id="KW-1185">Reference proteome</keyword>
<dbReference type="GO" id="GO:0016020">
    <property type="term" value="C:membrane"/>
    <property type="evidence" value="ECO:0007669"/>
    <property type="project" value="UniProtKB-SubCell"/>
</dbReference>
<feature type="transmembrane region" description="Helical" evidence="12">
    <location>
        <begin position="130"/>
        <end position="152"/>
    </location>
</feature>
<dbReference type="PANTHER" id="PTHR35457:SF1">
    <property type="entry name" value="HEME A SYNTHASE"/>
    <property type="match status" value="1"/>
</dbReference>
<evidence type="ECO:0000256" key="12">
    <source>
        <dbReference type="SAM" id="Phobius"/>
    </source>
</evidence>
<evidence type="ECO:0000256" key="6">
    <source>
        <dbReference type="ARBA" id="ARBA00023002"/>
    </source>
</evidence>
<evidence type="ECO:0000313" key="13">
    <source>
        <dbReference type="EMBL" id="SON52653.1"/>
    </source>
</evidence>
<keyword evidence="4" id="KW-0479">Metal-binding</keyword>
<evidence type="ECO:0000256" key="8">
    <source>
        <dbReference type="ARBA" id="ARBA00023133"/>
    </source>
</evidence>
<organism evidence="13 14">
    <name type="scientific">Vibrio tapetis subsp. tapetis</name>
    <dbReference type="NCBI Taxonomy" id="1671868"/>
    <lineage>
        <taxon>Bacteria</taxon>
        <taxon>Pseudomonadati</taxon>
        <taxon>Pseudomonadota</taxon>
        <taxon>Gammaproteobacteria</taxon>
        <taxon>Vibrionales</taxon>
        <taxon>Vibrionaceae</taxon>
        <taxon>Vibrio</taxon>
    </lineage>
</organism>
<evidence type="ECO:0000256" key="9">
    <source>
        <dbReference type="ARBA" id="ARBA00023136"/>
    </source>
</evidence>
<evidence type="ECO:0000256" key="5">
    <source>
        <dbReference type="ARBA" id="ARBA00022989"/>
    </source>
</evidence>
<protein>
    <submittedName>
        <fullName evidence="13">Putative Cytochrome oxidase assembly protein (COX15-CtaA)</fullName>
    </submittedName>
</protein>
<dbReference type="GO" id="GO:0016491">
    <property type="term" value="F:oxidoreductase activity"/>
    <property type="evidence" value="ECO:0007669"/>
    <property type="project" value="UniProtKB-KW"/>
</dbReference>
<evidence type="ECO:0000256" key="7">
    <source>
        <dbReference type="ARBA" id="ARBA00023004"/>
    </source>
</evidence>
<evidence type="ECO:0000256" key="3">
    <source>
        <dbReference type="ARBA" id="ARBA00022692"/>
    </source>
</evidence>
<dbReference type="GO" id="GO:0046872">
    <property type="term" value="F:metal ion binding"/>
    <property type="evidence" value="ECO:0007669"/>
    <property type="project" value="UniProtKB-KW"/>
</dbReference>
<dbReference type="KEGG" id="vta:B1042"/>